<reference evidence="2 3" key="1">
    <citation type="submission" date="2019-05" db="EMBL/GenBank/DDBJ databases">
        <title>Psychrobacillus vulpis sp. nov., a new species isolated from feces of a red fox that inhabits in The Tablas de Daimiel Natural Park, Albacete, Spain.</title>
        <authorList>
            <person name="Rodriguez M."/>
            <person name="Reina J.C."/>
            <person name="Bejar V."/>
            <person name="Llamas I."/>
        </authorList>
    </citation>
    <scope>NUCLEOTIDE SEQUENCE [LARGE SCALE GENOMIC DNA]</scope>
    <source>
        <strain evidence="2 3">NEAU-3TGS17</strain>
    </source>
</reference>
<dbReference type="AlphaFoldDB" id="A0A544TAJ9"/>
<dbReference type="Pfam" id="PF13472">
    <property type="entry name" value="Lipase_GDSL_2"/>
    <property type="match status" value="1"/>
</dbReference>
<dbReference type="InterPro" id="IPR036514">
    <property type="entry name" value="SGNH_hydro_sf"/>
</dbReference>
<dbReference type="OrthoDB" id="9794725at2"/>
<dbReference type="InterPro" id="IPR013830">
    <property type="entry name" value="SGNH_hydro"/>
</dbReference>
<dbReference type="PANTHER" id="PTHR30383">
    <property type="entry name" value="THIOESTERASE 1/PROTEASE 1/LYSOPHOSPHOLIPASE L1"/>
    <property type="match status" value="1"/>
</dbReference>
<feature type="domain" description="SGNH hydrolase-type esterase" evidence="1">
    <location>
        <begin position="122"/>
        <end position="318"/>
    </location>
</feature>
<dbReference type="Gene3D" id="3.40.50.1110">
    <property type="entry name" value="SGNH hydrolase"/>
    <property type="match status" value="1"/>
</dbReference>
<protein>
    <recommendedName>
        <fullName evidence="1">SGNH hydrolase-type esterase domain-containing protein</fullName>
    </recommendedName>
</protein>
<keyword evidence="3" id="KW-1185">Reference proteome</keyword>
<evidence type="ECO:0000313" key="3">
    <source>
        <dbReference type="Proteomes" id="UP000317316"/>
    </source>
</evidence>
<dbReference type="GO" id="GO:0004622">
    <property type="term" value="F:phosphatidylcholine lysophospholipase activity"/>
    <property type="evidence" value="ECO:0007669"/>
    <property type="project" value="TreeGrafter"/>
</dbReference>
<sequence length="539" mass="58956">MALNNIDENSIDLELQEISEKIGDLSELKTTNKTDIVSSINEVVTQLGNVSLQIEEKFLFQDDKRLNLSFISDEGHLTIFDGSKAVNGNYAINSSGASGYISNSTAVSNANWVNFGMPIGVAIGDSTAEGHPGAHGRLHSDSSGTVDLNRPNTPGQLSYHLELQLGIRVFNHGIGGQTSQQVRDRWHRDVLAQEDLTLTPSKTLEKKPGFVSISVGINDIFGGVTVETIIDNVEYMIDSALSNGIRPIVFNVSPHKLNTPASIEKIKQYNSWLLSKSKITPDMVLIDYYSVTNDITNDGYPKAGVFVDNIHPTKSFYEVMAKKVMDEAFSGKITRPKNLGFSTAIDATSSPSSLARPEMIIVKINEQTPLIYRIPNTPYEILELQWTGIADKISIKIVSSQQVTEGNNYAVNRKYISEVWITGKESTVKAIGKVETLPTALGVEQGRFTLIRAGVHDSVNAENPRIVTGVAAETTSANSPIITKGLAYVYNSADTFNEGDYIFASATARASKVTDMTVQNPVAKYIKRLETNYILVELL</sequence>
<evidence type="ECO:0000259" key="1">
    <source>
        <dbReference type="Pfam" id="PF13472"/>
    </source>
</evidence>
<dbReference type="EMBL" id="VDGH01000004">
    <property type="protein sequence ID" value="TQR14406.1"/>
    <property type="molecule type" value="Genomic_DNA"/>
</dbReference>
<organism evidence="2 3">
    <name type="scientific">Psychrobacillus lasiicapitis</name>
    <dbReference type="NCBI Taxonomy" id="1636719"/>
    <lineage>
        <taxon>Bacteria</taxon>
        <taxon>Bacillati</taxon>
        <taxon>Bacillota</taxon>
        <taxon>Bacilli</taxon>
        <taxon>Bacillales</taxon>
        <taxon>Bacillaceae</taxon>
        <taxon>Psychrobacillus</taxon>
    </lineage>
</organism>
<comment type="caution">
    <text evidence="2">The sequence shown here is derived from an EMBL/GenBank/DDBJ whole genome shotgun (WGS) entry which is preliminary data.</text>
</comment>
<dbReference type="Proteomes" id="UP000317316">
    <property type="component" value="Unassembled WGS sequence"/>
</dbReference>
<accession>A0A544TAJ9</accession>
<evidence type="ECO:0000313" key="2">
    <source>
        <dbReference type="EMBL" id="TQR14406.1"/>
    </source>
</evidence>
<gene>
    <name evidence="2" type="ORF">FG382_08080</name>
</gene>
<dbReference type="InterPro" id="IPR051532">
    <property type="entry name" value="Ester_Hydrolysis_Enzymes"/>
</dbReference>
<dbReference type="RefSeq" id="WP_142538389.1">
    <property type="nucleotide sequence ID" value="NZ_BMIE01000003.1"/>
</dbReference>
<name>A0A544TAJ9_9BACI</name>
<proteinExistence type="predicted"/>
<dbReference type="SUPFAM" id="SSF52266">
    <property type="entry name" value="SGNH hydrolase"/>
    <property type="match status" value="1"/>
</dbReference>
<dbReference type="PANTHER" id="PTHR30383:SF5">
    <property type="entry name" value="SGNH HYDROLASE-TYPE ESTERASE DOMAIN-CONTAINING PROTEIN"/>
    <property type="match status" value="1"/>
</dbReference>